<comment type="caution">
    <text evidence="2">The sequence shown here is derived from an EMBL/GenBank/DDBJ whole genome shotgun (WGS) entry which is preliminary data.</text>
</comment>
<sequence length="989" mass="101731">MEGGGAHGAGGFHGGNNNGFPGPFAGGGGGGGPFPGGFHGDGQGQGPGWGGPAQGQHMALGGGQPMGHGGHNMQMQGGPLWNNLGQHQGGSFNGSGGFGGNQRGGNVGFMPQHPPNGFQFQPPTGGFHDGVAQGFGGNSGASNNGMNRFDPGYGAPNHGPGRGGPRQRGRGRGSRGGRNQGGRGGRNGVADNTGGRGQTQGNMQAPVVPNAKVPTGPSPATEATAAALPKVLAQPKQPVPSHVRPRDAVVLKTAHTPDSLSQFEQGQTTDLKDCKSLKFEMFEEQENFDKSKKQKSDQSSNSNVEPQKEGDASKDTMQEGEDTDMENDDLLDEEWIVQEHENGEVSVLGCNTQTEVSDGNTNLGAEANGLGLGSCGLSVHTRVLGEGAAGTEELRDIADIAAYAPVTGVATETVPGSRAEEALLIQGSDGIAALSNGAEMDSSEDGVLLGKEALGIQAGGAGADGVGEQQARGPVANPPASALAVTNGGFMDGVTADGALAVETPIATANLTDPSLALGPLLEMALNKLKDPKGKAPVVADGDGAMDELATPTMSIMQTNAHSPQLRRSLRRQHTVDEDSIERASRLVAIKNLEATEGVDAVHPRVAAAVASWGGGVVGAHGRHVAERAPDGAVALEPGAEADLPHAVAAADASLGLGVGELVPERAAGRVAEAVQRALAGLHVAVAQPQASLHLLQHGAAAGVHAEVLERAPEVRDVRPDFTAAEQAAEDEGLEELELLRQREDERAERGDVGLERVAGDGHELPRQGDAHPAALVLALVHAPEALVPCALVRAHRVEQPVLGPARVRPLVGQQRRRAAHAEDAVGQQHGAVVAEVPVERDVLGAHHHGERVRVRLQHVPGEVDGDETRAAAHAAERFTTMDASDGVGLKRLQLTTRTPTSRRGSTPVAANSASRHPNMTASASARASAIDSRGGRAWMPGGRYVRSPSPERRVILVWKSSASALKNPVLSVMSRNPSLEMACSSPGR</sequence>
<feature type="region of interest" description="Disordered" evidence="1">
    <location>
        <begin position="1"/>
        <end position="245"/>
    </location>
</feature>
<gene>
    <name evidence="2" type="ORF">EJB05_22845</name>
</gene>
<feature type="compositionally biased region" description="Gly residues" evidence="1">
    <location>
        <begin position="24"/>
        <end position="53"/>
    </location>
</feature>
<evidence type="ECO:0000313" key="2">
    <source>
        <dbReference type="EMBL" id="TVU31170.1"/>
    </source>
</evidence>
<feature type="compositionally biased region" description="Gly residues" evidence="1">
    <location>
        <begin position="60"/>
        <end position="70"/>
    </location>
</feature>
<feature type="compositionally biased region" description="Basic and acidic residues" evidence="1">
    <location>
        <begin position="306"/>
        <end position="317"/>
    </location>
</feature>
<feature type="compositionally biased region" description="Gly residues" evidence="1">
    <location>
        <begin position="176"/>
        <end position="187"/>
    </location>
</feature>
<dbReference type="Proteomes" id="UP000324897">
    <property type="component" value="Chromosome 1"/>
</dbReference>
<feature type="compositionally biased region" description="Gly residues" evidence="1">
    <location>
        <begin position="87"/>
        <end position="107"/>
    </location>
</feature>
<name>A0A5J9V8I0_9POAL</name>
<protein>
    <submittedName>
        <fullName evidence="2">Uncharacterized protein</fullName>
    </submittedName>
</protein>
<accession>A0A5J9V8I0</accession>
<feature type="region of interest" description="Disordered" evidence="1">
    <location>
        <begin position="285"/>
        <end position="324"/>
    </location>
</feature>
<dbReference type="EMBL" id="RWGY01000011">
    <property type="protein sequence ID" value="TVU31170.1"/>
    <property type="molecule type" value="Genomic_DNA"/>
</dbReference>
<feature type="compositionally biased region" description="Polar residues" evidence="1">
    <location>
        <begin position="909"/>
        <end position="921"/>
    </location>
</feature>
<feature type="region of interest" description="Disordered" evidence="1">
    <location>
        <begin position="898"/>
        <end position="923"/>
    </location>
</feature>
<evidence type="ECO:0000313" key="3">
    <source>
        <dbReference type="Proteomes" id="UP000324897"/>
    </source>
</evidence>
<dbReference type="AlphaFoldDB" id="A0A5J9V8I0"/>
<feature type="compositionally biased region" description="Low complexity" evidence="1">
    <location>
        <begin position="898"/>
        <end position="908"/>
    </location>
</feature>
<dbReference type="OrthoDB" id="1971821at2759"/>
<feature type="compositionally biased region" description="Basic residues" evidence="1">
    <location>
        <begin position="165"/>
        <end position="175"/>
    </location>
</feature>
<feature type="compositionally biased region" description="Gly residues" evidence="1">
    <location>
        <begin position="1"/>
        <end position="17"/>
    </location>
</feature>
<evidence type="ECO:0000256" key="1">
    <source>
        <dbReference type="SAM" id="MobiDB-lite"/>
    </source>
</evidence>
<keyword evidence="3" id="KW-1185">Reference proteome</keyword>
<proteinExistence type="predicted"/>
<feature type="compositionally biased region" description="Low complexity" evidence="1">
    <location>
        <begin position="71"/>
        <end position="86"/>
    </location>
</feature>
<feature type="non-terminal residue" evidence="2">
    <location>
        <position position="1"/>
    </location>
</feature>
<organism evidence="2 3">
    <name type="scientific">Eragrostis curvula</name>
    <name type="common">weeping love grass</name>
    <dbReference type="NCBI Taxonomy" id="38414"/>
    <lineage>
        <taxon>Eukaryota</taxon>
        <taxon>Viridiplantae</taxon>
        <taxon>Streptophyta</taxon>
        <taxon>Embryophyta</taxon>
        <taxon>Tracheophyta</taxon>
        <taxon>Spermatophyta</taxon>
        <taxon>Magnoliopsida</taxon>
        <taxon>Liliopsida</taxon>
        <taxon>Poales</taxon>
        <taxon>Poaceae</taxon>
        <taxon>PACMAD clade</taxon>
        <taxon>Chloridoideae</taxon>
        <taxon>Eragrostideae</taxon>
        <taxon>Eragrostidinae</taxon>
        <taxon>Eragrostis</taxon>
    </lineage>
</organism>
<feature type="compositionally biased region" description="Basic and acidic residues" evidence="1">
    <location>
        <begin position="285"/>
        <end position="296"/>
    </location>
</feature>
<dbReference type="Gramene" id="TVU31170">
    <property type="protein sequence ID" value="TVU31170"/>
    <property type="gene ID" value="EJB05_22845"/>
</dbReference>
<reference evidence="2 3" key="1">
    <citation type="journal article" date="2019" name="Sci. Rep.">
        <title>A high-quality genome of Eragrostis curvula grass provides insights into Poaceae evolution and supports new strategies to enhance forage quality.</title>
        <authorList>
            <person name="Carballo J."/>
            <person name="Santos B.A.C.M."/>
            <person name="Zappacosta D."/>
            <person name="Garbus I."/>
            <person name="Selva J.P."/>
            <person name="Gallo C.A."/>
            <person name="Diaz A."/>
            <person name="Albertini E."/>
            <person name="Caccamo M."/>
            <person name="Echenique V."/>
        </authorList>
    </citation>
    <scope>NUCLEOTIDE SEQUENCE [LARGE SCALE GENOMIC DNA]</scope>
    <source>
        <strain evidence="3">cv. Victoria</strain>
        <tissue evidence="2">Leaf</tissue>
    </source>
</reference>